<feature type="compositionally biased region" description="Polar residues" evidence="2">
    <location>
        <begin position="117"/>
        <end position="129"/>
    </location>
</feature>
<feature type="compositionally biased region" description="Basic and acidic residues" evidence="2">
    <location>
        <begin position="218"/>
        <end position="230"/>
    </location>
</feature>
<dbReference type="RefSeq" id="XP_020431631.1">
    <property type="nucleotide sequence ID" value="XM_020578396.1"/>
</dbReference>
<dbReference type="InterPro" id="IPR039740">
    <property type="entry name" value="CNOT10"/>
</dbReference>
<dbReference type="InParanoid" id="D3BGB0"/>
<keyword evidence="4" id="KW-1185">Reference proteome</keyword>
<organism evidence="3 4">
    <name type="scientific">Heterostelium pallidum (strain ATCC 26659 / Pp 5 / PN500)</name>
    <name type="common">Cellular slime mold</name>
    <name type="synonym">Polysphondylium pallidum</name>
    <dbReference type="NCBI Taxonomy" id="670386"/>
    <lineage>
        <taxon>Eukaryota</taxon>
        <taxon>Amoebozoa</taxon>
        <taxon>Evosea</taxon>
        <taxon>Eumycetozoa</taxon>
        <taxon>Dictyostelia</taxon>
        <taxon>Acytosteliales</taxon>
        <taxon>Acytosteliaceae</taxon>
        <taxon>Heterostelium</taxon>
    </lineage>
</organism>
<evidence type="ECO:0000313" key="3">
    <source>
        <dbReference type="EMBL" id="EFA79510.1"/>
    </source>
</evidence>
<comment type="similarity">
    <text evidence="1">Belongs to the CNOT10 family.</text>
</comment>
<name>D3BGB0_HETP5</name>
<evidence type="ECO:0000256" key="2">
    <source>
        <dbReference type="SAM" id="MobiDB-lite"/>
    </source>
</evidence>
<feature type="compositionally biased region" description="Low complexity" evidence="2">
    <location>
        <begin position="231"/>
        <end position="259"/>
    </location>
</feature>
<dbReference type="PANTHER" id="PTHR12979">
    <property type="entry name" value="CCR4-NOT TRANSCRIPTION COMPLEX SUBUNIT 10"/>
    <property type="match status" value="1"/>
</dbReference>
<sequence>MDQLQNIALNATTSFNNREYEKSYQFFNELKSITTSNNKEVLMNLSITEYYMNNCSNPNKLIDELTRINQLPTSTTPSTGNSTTTNNNNNNNNNSTPTEQSTSPAPTSPKEGDSDRSTPPTASTPNDNNLVDLDKDQALIIYNQAVLYNATKQYGLAHSNLETLYQNILFLDDYVAIRICFLMVNVNITLQLYDKAYSVLSYLEQNFSHLYYNKDTDEQHLPTTPTHKDSTTTTTTSEPNSINSSTNSNSSNDSDDLNSQSSWSNTLMSPIEFRFMIHFYKSKLYLLSNDHFHLAKDEINHAITRATKINYKLLPSCYLLKSNYYHISSNTAKTVQFLQQARDSVTNNSTSSNNNNNSSTTPNNNINLSSSSTTTTNSSTPSTTEDNGIMINPLSFGIDLQVEEITPQIFYNDLGCLHFNLHRYTPSIFYFTKSLQEESTTNSNPNNVNLDRRTEIFYNTGILLLLTGRPELAFSCLQEACLVLYNNPLVWLRLAECCILVHTQKSNEESSPQGISLIGDNNNTSGRRVLLPTTSGLHQGLQIEDSDVQSTLGEESNESARIGTLSLEFAAKCLRNAHYLHSKSMKNLKQIKQNSNSKSTTNSPPSSTPLTSANSNNNNNNNSSLSTNPNISDLYHSNSGELMMNVLTSMAYVALCTSNPVVALTSTKELLHLCEENPNQSIVEKFKYYGHMYAAEACIMMNCPSQAIVYLSPNFVDSIKDTSFQSKLYSNPIINSINSNDYRIVFYINLAIAYLLKDDFENANNCIATLMHEQQINNNNHLTNITKISLLKVYIEIRKGNIENALAILSRERPLPIIQE</sequence>
<feature type="region of interest" description="Disordered" evidence="2">
    <location>
        <begin position="343"/>
        <end position="386"/>
    </location>
</feature>
<evidence type="ECO:0000256" key="1">
    <source>
        <dbReference type="ARBA" id="ARBA00010080"/>
    </source>
</evidence>
<dbReference type="Gene3D" id="1.25.40.10">
    <property type="entry name" value="Tetratricopeptide repeat domain"/>
    <property type="match status" value="1"/>
</dbReference>
<feature type="region of interest" description="Disordered" evidence="2">
    <location>
        <begin position="71"/>
        <end position="130"/>
    </location>
</feature>
<feature type="region of interest" description="Disordered" evidence="2">
    <location>
        <begin position="218"/>
        <end position="259"/>
    </location>
</feature>
<protein>
    <submittedName>
        <fullName evidence="3">Putative CCR4-NOT complex subunit 10</fullName>
    </submittedName>
</protein>
<gene>
    <name evidence="3" type="ORF">PPL_07561</name>
</gene>
<dbReference type="InterPro" id="IPR011990">
    <property type="entry name" value="TPR-like_helical_dom_sf"/>
</dbReference>
<proteinExistence type="inferred from homology"/>
<comment type="caution">
    <text evidence="3">The sequence shown here is derived from an EMBL/GenBank/DDBJ whole genome shotgun (WGS) entry which is preliminary data.</text>
</comment>
<feature type="compositionally biased region" description="Low complexity" evidence="2">
    <location>
        <begin position="594"/>
        <end position="630"/>
    </location>
</feature>
<feature type="compositionally biased region" description="Low complexity" evidence="2">
    <location>
        <begin position="72"/>
        <end position="104"/>
    </location>
</feature>
<evidence type="ECO:0000313" key="4">
    <source>
        <dbReference type="Proteomes" id="UP000001396"/>
    </source>
</evidence>
<dbReference type="PANTHER" id="PTHR12979:SF5">
    <property type="entry name" value="CCR4-NOT TRANSCRIPTION COMPLEX SUBUNIT 10"/>
    <property type="match status" value="1"/>
</dbReference>
<dbReference type="OMA" id="PECSRMY"/>
<dbReference type="GO" id="GO:0017148">
    <property type="term" value="P:negative regulation of translation"/>
    <property type="evidence" value="ECO:0007669"/>
    <property type="project" value="TreeGrafter"/>
</dbReference>
<dbReference type="GeneID" id="31363042"/>
<dbReference type="EMBL" id="ADBJ01000034">
    <property type="protein sequence ID" value="EFA79510.1"/>
    <property type="molecule type" value="Genomic_DNA"/>
</dbReference>
<dbReference type="STRING" id="670386.D3BGB0"/>
<accession>D3BGB0</accession>
<dbReference type="Proteomes" id="UP000001396">
    <property type="component" value="Unassembled WGS sequence"/>
</dbReference>
<feature type="compositionally biased region" description="Low complexity" evidence="2">
    <location>
        <begin position="346"/>
        <end position="384"/>
    </location>
</feature>
<dbReference type="AlphaFoldDB" id="D3BGB0"/>
<reference evidence="3 4" key="1">
    <citation type="journal article" date="2011" name="Genome Res.">
        <title>Phylogeny-wide analysis of social amoeba genomes highlights ancient origins for complex intercellular communication.</title>
        <authorList>
            <person name="Heidel A.J."/>
            <person name="Lawal H.M."/>
            <person name="Felder M."/>
            <person name="Schilde C."/>
            <person name="Helps N.R."/>
            <person name="Tunggal B."/>
            <person name="Rivero F."/>
            <person name="John U."/>
            <person name="Schleicher M."/>
            <person name="Eichinger L."/>
            <person name="Platzer M."/>
            <person name="Noegel A.A."/>
            <person name="Schaap P."/>
            <person name="Gloeckner G."/>
        </authorList>
    </citation>
    <scope>NUCLEOTIDE SEQUENCE [LARGE SCALE GENOMIC DNA]</scope>
    <source>
        <strain evidence="4">ATCC 26659 / Pp 5 / PN500</strain>
    </source>
</reference>
<dbReference type="SUPFAM" id="SSF48452">
    <property type="entry name" value="TPR-like"/>
    <property type="match status" value="2"/>
</dbReference>
<dbReference type="GO" id="GO:0030014">
    <property type="term" value="C:CCR4-NOT complex"/>
    <property type="evidence" value="ECO:0007669"/>
    <property type="project" value="InterPro"/>
</dbReference>
<dbReference type="GO" id="GO:0006402">
    <property type="term" value="P:mRNA catabolic process"/>
    <property type="evidence" value="ECO:0007669"/>
    <property type="project" value="TreeGrafter"/>
</dbReference>
<feature type="region of interest" description="Disordered" evidence="2">
    <location>
        <begin position="590"/>
        <end position="630"/>
    </location>
</feature>